<keyword evidence="3" id="KW-0732">Signal</keyword>
<feature type="compositionally biased region" description="Basic and acidic residues" evidence="1">
    <location>
        <begin position="177"/>
        <end position="189"/>
    </location>
</feature>
<dbReference type="SUPFAM" id="SSF117281">
    <property type="entry name" value="Kelch motif"/>
    <property type="match status" value="1"/>
</dbReference>
<name>A0A9P8A8U1_MORAP</name>
<sequence length="713" mass="74306">MLPLQDRAQQPPANGQRRPSSNVLHRSISLALWTLSLSSIHTTSAAPSSTPPAPYPVGGFAICQSPSSLHIQGGVAYAPSSAYLVTTNQHFRLDLSKPFDSSSPPTWANLTSDYSPFQRFHAGACSPDQESFLTVGNADADNTGVSGSGFMMAYSVRKGTWSSVSQALSAATNSNTGEEKGKDKDKDKQTQGAGISAAGRTMTGFAISAISSSSVGAKASALGVVVGGGWITPKSSSMSALASGLTNLVTEADLLSFGGDGSIGGLIWNIAPPTGNGGNNVNTNLGPLAGARVVALPGAGGKAVVLGGVTRGQGGGMSFANVPVVDMASGAVTIQKTQASSPNGIPSARYGHCVALSSDGNTIFMFGGSLVSGDRTTNDLYGLDVRTWTWFQPTIKTTMASPPPVRDHQCIMVGDQLLSVLGFNTNQVPASSAASSGSGSASAVPVAPPIYVLSTTQWTWSNQFTPLPGAPSPPPIPSVPTDGSKGKINGVGVAFGVIFGLAFLGLIGYLVFSHKRKQRRKAENLALVAIEKQKKEEADLEKKRKQQLQQHQDAPLPPTPPLAHAQHADHYGNSMNDYSGANNCVYPPVGSTTPPYYRAQNPFQDPNYYQQPDPSFAPNSTYAQGGDQNPFDPHGHQYYPPPPPATTQHHHTAHPSAFVPEEMGYPSPIIGPGGSAGSTNFQSNPAPNGLRVHGLATGARDKMSFIEPSSSYR</sequence>
<dbReference type="AlphaFoldDB" id="A0A9P8A8U1"/>
<evidence type="ECO:0000256" key="2">
    <source>
        <dbReference type="SAM" id="Phobius"/>
    </source>
</evidence>
<keyword evidence="2" id="KW-0472">Membrane</keyword>
<evidence type="ECO:0000313" key="5">
    <source>
        <dbReference type="Proteomes" id="UP000717515"/>
    </source>
</evidence>
<feature type="region of interest" description="Disordered" evidence="1">
    <location>
        <begin position="170"/>
        <end position="195"/>
    </location>
</feature>
<dbReference type="InterPro" id="IPR015915">
    <property type="entry name" value="Kelch-typ_b-propeller"/>
</dbReference>
<dbReference type="Gene3D" id="2.120.10.80">
    <property type="entry name" value="Kelch-type beta propeller"/>
    <property type="match status" value="1"/>
</dbReference>
<dbReference type="EMBL" id="JAIFTL010000067">
    <property type="protein sequence ID" value="KAG9324417.1"/>
    <property type="molecule type" value="Genomic_DNA"/>
</dbReference>
<gene>
    <name evidence="4" type="ORF">KVV02_004437</name>
</gene>
<protein>
    <recommendedName>
        <fullName evidence="6">Galactose oxidase</fullName>
    </recommendedName>
</protein>
<feature type="transmembrane region" description="Helical" evidence="2">
    <location>
        <begin position="491"/>
        <end position="512"/>
    </location>
</feature>
<feature type="region of interest" description="Disordered" evidence="1">
    <location>
        <begin position="595"/>
        <end position="653"/>
    </location>
</feature>
<organism evidence="4 5">
    <name type="scientific">Mortierella alpina</name>
    <name type="common">Oleaginous fungus</name>
    <name type="synonym">Mortierella renispora</name>
    <dbReference type="NCBI Taxonomy" id="64518"/>
    <lineage>
        <taxon>Eukaryota</taxon>
        <taxon>Fungi</taxon>
        <taxon>Fungi incertae sedis</taxon>
        <taxon>Mucoromycota</taxon>
        <taxon>Mortierellomycotina</taxon>
        <taxon>Mortierellomycetes</taxon>
        <taxon>Mortierellales</taxon>
        <taxon>Mortierellaceae</taxon>
        <taxon>Mortierella</taxon>
    </lineage>
</organism>
<feature type="compositionally biased region" description="Polar residues" evidence="1">
    <location>
        <begin position="7"/>
        <end position="22"/>
    </location>
</feature>
<keyword evidence="2" id="KW-0812">Transmembrane</keyword>
<evidence type="ECO:0000256" key="3">
    <source>
        <dbReference type="SAM" id="SignalP"/>
    </source>
</evidence>
<evidence type="ECO:0000313" key="4">
    <source>
        <dbReference type="EMBL" id="KAG9324417.1"/>
    </source>
</evidence>
<feature type="chain" id="PRO_5040407499" description="Galactose oxidase" evidence="3">
    <location>
        <begin position="46"/>
        <end position="713"/>
    </location>
</feature>
<reference evidence="4" key="1">
    <citation type="submission" date="2021-07" db="EMBL/GenBank/DDBJ databases">
        <title>Draft genome of Mortierella alpina, strain LL118, isolated from an aspen leaf litter sample.</title>
        <authorList>
            <person name="Yang S."/>
            <person name="Vinatzer B.A."/>
        </authorList>
    </citation>
    <scope>NUCLEOTIDE SEQUENCE</scope>
    <source>
        <strain evidence="4">LL118</strain>
    </source>
</reference>
<dbReference type="Proteomes" id="UP000717515">
    <property type="component" value="Unassembled WGS sequence"/>
</dbReference>
<evidence type="ECO:0008006" key="6">
    <source>
        <dbReference type="Google" id="ProtNLM"/>
    </source>
</evidence>
<feature type="region of interest" description="Disordered" evidence="1">
    <location>
        <begin position="1"/>
        <end position="22"/>
    </location>
</feature>
<feature type="region of interest" description="Disordered" evidence="1">
    <location>
        <begin position="669"/>
        <end position="713"/>
    </location>
</feature>
<accession>A0A9P8A8U1</accession>
<dbReference type="Pfam" id="PF24681">
    <property type="entry name" value="Kelch_KLHDC2_KLHL20_DRC7"/>
    <property type="match status" value="1"/>
</dbReference>
<proteinExistence type="predicted"/>
<feature type="signal peptide" evidence="3">
    <location>
        <begin position="1"/>
        <end position="45"/>
    </location>
</feature>
<comment type="caution">
    <text evidence="4">The sequence shown here is derived from an EMBL/GenBank/DDBJ whole genome shotgun (WGS) entry which is preliminary data.</text>
</comment>
<evidence type="ECO:0000256" key="1">
    <source>
        <dbReference type="SAM" id="MobiDB-lite"/>
    </source>
</evidence>
<feature type="compositionally biased region" description="Polar residues" evidence="1">
    <location>
        <begin position="601"/>
        <end position="627"/>
    </location>
</feature>
<feature type="region of interest" description="Disordered" evidence="1">
    <location>
        <begin position="538"/>
        <end position="574"/>
    </location>
</feature>
<keyword evidence="2" id="KW-1133">Transmembrane helix</keyword>
<dbReference type="PANTHER" id="PTHR23244">
    <property type="entry name" value="KELCH REPEAT DOMAIN"/>
    <property type="match status" value="1"/>
</dbReference>
<dbReference type="PANTHER" id="PTHR23244:SF471">
    <property type="entry name" value="GUANINE NUCLEOTIDE-BINDING PROTEIN SUBUNIT BETA 1-RELATED"/>
    <property type="match status" value="1"/>
</dbReference>